<dbReference type="STRING" id="742767.HMPREF9456_03201"/>
<dbReference type="Proteomes" id="UP000006420">
    <property type="component" value="Unassembled WGS sequence"/>
</dbReference>
<accession>F8X4P2</accession>
<dbReference type="EMBL" id="ADLW01000019">
    <property type="protein sequence ID" value="EGK05048.1"/>
    <property type="molecule type" value="Genomic_DNA"/>
</dbReference>
<keyword evidence="2" id="KW-1185">Reference proteome</keyword>
<evidence type="ECO:0000313" key="1">
    <source>
        <dbReference type="EMBL" id="EGK05048.1"/>
    </source>
</evidence>
<dbReference type="HOGENOM" id="CLU_3135020_0_0_10"/>
<name>F8X4P2_9BACT</name>
<gene>
    <name evidence="1" type="ORF">HMPREF9456_03201</name>
</gene>
<comment type="caution">
    <text evidence="1">The sequence shown here is derived from an EMBL/GenBank/DDBJ whole genome shotgun (WGS) entry which is preliminary data.</text>
</comment>
<proteinExistence type="predicted"/>
<organism evidence="1 2">
    <name type="scientific">Dysgonomonas mossii DSM 22836</name>
    <dbReference type="NCBI Taxonomy" id="742767"/>
    <lineage>
        <taxon>Bacteria</taxon>
        <taxon>Pseudomonadati</taxon>
        <taxon>Bacteroidota</taxon>
        <taxon>Bacteroidia</taxon>
        <taxon>Bacteroidales</taxon>
        <taxon>Dysgonomonadaceae</taxon>
        <taxon>Dysgonomonas</taxon>
    </lineage>
</organism>
<protein>
    <submittedName>
        <fullName evidence="1">Uncharacterized protein</fullName>
    </submittedName>
</protein>
<reference evidence="1 2" key="1">
    <citation type="submission" date="2011-04" db="EMBL/GenBank/DDBJ databases">
        <title>The Genome Sequence of Dysgonomonas mossii DSM 22836.</title>
        <authorList>
            <consortium name="The Broad Institute Genome Sequencing Platform"/>
            <person name="Earl A."/>
            <person name="Ward D."/>
            <person name="Feldgarden M."/>
            <person name="Gevers D."/>
            <person name="Pudlo N."/>
            <person name="Martens E."/>
            <person name="Allen-Vercoe E."/>
            <person name="Young S.K."/>
            <person name="Zeng Q."/>
            <person name="Gargeya S."/>
            <person name="Fitzgerald M."/>
            <person name="Haas B."/>
            <person name="Abouelleil A."/>
            <person name="Alvarado L."/>
            <person name="Arachchi H.M."/>
            <person name="Berlin A."/>
            <person name="Brown A."/>
            <person name="Chapman S.B."/>
            <person name="Chen Z."/>
            <person name="Dunbar C."/>
            <person name="Freedman E."/>
            <person name="Gearin G."/>
            <person name="Gellesch M."/>
            <person name="Goldberg J."/>
            <person name="Griggs A."/>
            <person name="Gujja S."/>
            <person name="Heiman D."/>
            <person name="Howarth C."/>
            <person name="Larson L."/>
            <person name="Lui A."/>
            <person name="MacDonald P.J.P."/>
            <person name="Mehta T."/>
            <person name="Montmayeur A."/>
            <person name="Murphy C."/>
            <person name="Neiman D."/>
            <person name="Pearson M."/>
            <person name="Priest M."/>
            <person name="Roberts A."/>
            <person name="Saif S."/>
            <person name="Shea T."/>
            <person name="Shenoy N."/>
            <person name="Sisk P."/>
            <person name="Stolte C."/>
            <person name="Sykes S."/>
            <person name="Yandava C."/>
            <person name="Wortman J."/>
            <person name="Nusbaum C."/>
            <person name="Birren B."/>
        </authorList>
    </citation>
    <scope>NUCLEOTIDE SEQUENCE [LARGE SCALE GENOMIC DNA]</scope>
    <source>
        <strain evidence="1 2">DSM 22836</strain>
    </source>
</reference>
<sequence>MLSDYLRKIFRVVSSSTGINLQEQNKNVIETVKKRKIMAEIFYFAPVNK</sequence>
<dbReference type="AlphaFoldDB" id="F8X4P2"/>
<evidence type="ECO:0000313" key="2">
    <source>
        <dbReference type="Proteomes" id="UP000006420"/>
    </source>
</evidence>